<organism evidence="5 6">
    <name type="scientific">Microbulbifer donghaiensis</name>
    <dbReference type="NCBI Taxonomy" id="494016"/>
    <lineage>
        <taxon>Bacteria</taxon>
        <taxon>Pseudomonadati</taxon>
        <taxon>Pseudomonadota</taxon>
        <taxon>Gammaproteobacteria</taxon>
        <taxon>Cellvibrionales</taxon>
        <taxon>Microbulbiferaceae</taxon>
        <taxon>Microbulbifer</taxon>
    </lineage>
</organism>
<gene>
    <name evidence="5" type="ORF">SAMN04487965_3279</name>
</gene>
<keyword evidence="2 5" id="KW-0378">Hydrolase</keyword>
<dbReference type="OrthoDB" id="1265391at2"/>
<dbReference type="RefSeq" id="WP_073277162.1">
    <property type="nucleotide sequence ID" value="NZ_FQVA01000006.1"/>
</dbReference>
<keyword evidence="3" id="KW-0732">Signal</keyword>
<feature type="domain" description="Choloylglycine hydrolase/NAAA C-terminal" evidence="4">
    <location>
        <begin position="32"/>
        <end position="330"/>
    </location>
</feature>
<feature type="signal peptide" evidence="3">
    <location>
        <begin position="1"/>
        <end position="24"/>
    </location>
</feature>
<dbReference type="PANTHER" id="PTHR35527:SF2">
    <property type="entry name" value="HYDROLASE"/>
    <property type="match status" value="1"/>
</dbReference>
<sequence>MKKTLLAIGLAAATTFATVSSANACLVYVGKSNDSMPVIGRTVEFGYDVQTLASFPTDFATFPRGSEFTTYGSDTPLTWNSKYGFSGMSHDGLVSDGINEKGLYVAMLWFADGKYPAQDTSKPGLASGSIVNWLLSNFASVDEAVSGLAKINVYQSDDNHLGIELPAHFQLVDKSGKVLVVEYIDGEMTVTDNSDLGVMTNSPKIADHKQAYQQFLKQKPHLDASSEVDGGMLEGLPGGYTALERTVRTAILRDLTPTPKTKEEAINQVVHALNTTDYVRGAAEFPSRGMSGGKQETSFITVIDMANMDYYYRTVDSLTLHKVDLNQVDYSKGKPVTGFNIYGGIRFVDVTDRAQ</sequence>
<keyword evidence="6" id="KW-1185">Reference proteome</keyword>
<dbReference type="PANTHER" id="PTHR35527">
    <property type="entry name" value="CHOLOYLGLYCINE HYDROLASE"/>
    <property type="match status" value="1"/>
</dbReference>
<dbReference type="InterPro" id="IPR052193">
    <property type="entry name" value="Peptidase_C59"/>
</dbReference>
<dbReference type="SUPFAM" id="SSF56235">
    <property type="entry name" value="N-terminal nucleophile aminohydrolases (Ntn hydrolases)"/>
    <property type="match status" value="1"/>
</dbReference>
<comment type="similarity">
    <text evidence="1">Belongs to the peptidase C59 family.</text>
</comment>
<evidence type="ECO:0000256" key="3">
    <source>
        <dbReference type="SAM" id="SignalP"/>
    </source>
</evidence>
<evidence type="ECO:0000259" key="4">
    <source>
        <dbReference type="Pfam" id="PF02275"/>
    </source>
</evidence>
<dbReference type="Gene3D" id="3.60.60.10">
    <property type="entry name" value="Penicillin V Acylase, Chain A"/>
    <property type="match status" value="1"/>
</dbReference>
<protein>
    <submittedName>
        <fullName evidence="5">Choloylglycine hydrolase</fullName>
    </submittedName>
</protein>
<accession>A0A1M5GWJ6</accession>
<dbReference type="InterPro" id="IPR029132">
    <property type="entry name" value="CBAH/NAAA_C"/>
</dbReference>
<evidence type="ECO:0000313" key="6">
    <source>
        <dbReference type="Proteomes" id="UP000184170"/>
    </source>
</evidence>
<evidence type="ECO:0000256" key="2">
    <source>
        <dbReference type="ARBA" id="ARBA00022801"/>
    </source>
</evidence>
<dbReference type="AlphaFoldDB" id="A0A1M5GWJ6"/>
<dbReference type="STRING" id="494016.SAMN04487965_3279"/>
<evidence type="ECO:0000256" key="1">
    <source>
        <dbReference type="ARBA" id="ARBA00006625"/>
    </source>
</evidence>
<name>A0A1M5GWJ6_9GAMM</name>
<dbReference type="Pfam" id="PF02275">
    <property type="entry name" value="CBAH"/>
    <property type="match status" value="1"/>
</dbReference>
<dbReference type="GO" id="GO:0016787">
    <property type="term" value="F:hydrolase activity"/>
    <property type="evidence" value="ECO:0007669"/>
    <property type="project" value="UniProtKB-KW"/>
</dbReference>
<proteinExistence type="inferred from homology"/>
<evidence type="ECO:0000313" key="5">
    <source>
        <dbReference type="EMBL" id="SHG08089.1"/>
    </source>
</evidence>
<dbReference type="EMBL" id="FQVA01000006">
    <property type="protein sequence ID" value="SHG08089.1"/>
    <property type="molecule type" value="Genomic_DNA"/>
</dbReference>
<reference evidence="6" key="1">
    <citation type="submission" date="2016-11" db="EMBL/GenBank/DDBJ databases">
        <authorList>
            <person name="Varghese N."/>
            <person name="Submissions S."/>
        </authorList>
    </citation>
    <scope>NUCLEOTIDE SEQUENCE [LARGE SCALE GENOMIC DNA]</scope>
    <source>
        <strain evidence="6">CGMCC 1.7063</strain>
    </source>
</reference>
<dbReference type="Proteomes" id="UP000184170">
    <property type="component" value="Unassembled WGS sequence"/>
</dbReference>
<dbReference type="InterPro" id="IPR029055">
    <property type="entry name" value="Ntn_hydrolases_N"/>
</dbReference>
<feature type="chain" id="PRO_5012747963" evidence="3">
    <location>
        <begin position="25"/>
        <end position="355"/>
    </location>
</feature>